<name>A0A1V9XG64_9ACAR</name>
<dbReference type="Proteomes" id="UP000192247">
    <property type="component" value="Unassembled WGS sequence"/>
</dbReference>
<dbReference type="InParanoid" id="A0A1V9XG64"/>
<gene>
    <name evidence="1" type="ORF">BIW11_10401</name>
</gene>
<evidence type="ECO:0000313" key="2">
    <source>
        <dbReference type="Proteomes" id="UP000192247"/>
    </source>
</evidence>
<proteinExistence type="predicted"/>
<keyword evidence="2" id="KW-1185">Reference proteome</keyword>
<dbReference type="AlphaFoldDB" id="A0A1V9XG64"/>
<protein>
    <submittedName>
        <fullName evidence="1">Uncharacterized protein</fullName>
    </submittedName>
</protein>
<comment type="caution">
    <text evidence="1">The sequence shown here is derived from an EMBL/GenBank/DDBJ whole genome shotgun (WGS) entry which is preliminary data.</text>
</comment>
<dbReference type="EMBL" id="MNPL01011853">
    <property type="protein sequence ID" value="OQR72411.1"/>
    <property type="molecule type" value="Genomic_DNA"/>
</dbReference>
<organism evidence="1 2">
    <name type="scientific">Tropilaelaps mercedesae</name>
    <dbReference type="NCBI Taxonomy" id="418985"/>
    <lineage>
        <taxon>Eukaryota</taxon>
        <taxon>Metazoa</taxon>
        <taxon>Ecdysozoa</taxon>
        <taxon>Arthropoda</taxon>
        <taxon>Chelicerata</taxon>
        <taxon>Arachnida</taxon>
        <taxon>Acari</taxon>
        <taxon>Parasitiformes</taxon>
        <taxon>Mesostigmata</taxon>
        <taxon>Gamasina</taxon>
        <taxon>Dermanyssoidea</taxon>
        <taxon>Laelapidae</taxon>
        <taxon>Tropilaelaps</taxon>
    </lineage>
</organism>
<reference evidence="1 2" key="1">
    <citation type="journal article" date="2017" name="Gigascience">
        <title>Draft genome of the honey bee ectoparasitic mite, Tropilaelaps mercedesae, is shaped by the parasitic life history.</title>
        <authorList>
            <person name="Dong X."/>
            <person name="Armstrong S.D."/>
            <person name="Xia D."/>
            <person name="Makepeace B.L."/>
            <person name="Darby A.C."/>
            <person name="Kadowaki T."/>
        </authorList>
    </citation>
    <scope>NUCLEOTIDE SEQUENCE [LARGE SCALE GENOMIC DNA]</scope>
    <source>
        <strain evidence="1">Wuxi-XJTLU</strain>
    </source>
</reference>
<accession>A0A1V9XG64</accession>
<evidence type="ECO:0000313" key="1">
    <source>
        <dbReference type="EMBL" id="OQR72411.1"/>
    </source>
</evidence>
<sequence length="68" mass="7765">MVAFEWFAREDEDVRDAAVEKRLCVPLNEVTANKGFPPWPPSARYGTLCKITGLPMLKISRYTTLKVH</sequence>